<evidence type="ECO:0000313" key="5">
    <source>
        <dbReference type="Proteomes" id="UP000179099"/>
    </source>
</evidence>
<dbReference type="InterPro" id="IPR001296">
    <property type="entry name" value="Glyco_trans_1"/>
</dbReference>
<dbReference type="InterPro" id="IPR028098">
    <property type="entry name" value="Glyco_trans_4-like_N"/>
</dbReference>
<dbReference type="AlphaFoldDB" id="A0A1G2F986"/>
<evidence type="ECO:0000313" key="4">
    <source>
        <dbReference type="EMBL" id="OGZ34636.1"/>
    </source>
</evidence>
<protein>
    <recommendedName>
        <fullName evidence="6">Glycosyl transferase family 1 domain-containing protein</fullName>
    </recommendedName>
</protein>
<dbReference type="SUPFAM" id="SSF53756">
    <property type="entry name" value="UDP-Glycosyltransferase/glycogen phosphorylase"/>
    <property type="match status" value="1"/>
</dbReference>
<dbReference type="Pfam" id="PF13439">
    <property type="entry name" value="Glyco_transf_4"/>
    <property type="match status" value="1"/>
</dbReference>
<evidence type="ECO:0000259" key="3">
    <source>
        <dbReference type="Pfam" id="PF13439"/>
    </source>
</evidence>
<dbReference type="PANTHER" id="PTHR46401">
    <property type="entry name" value="GLYCOSYLTRANSFERASE WBBK-RELATED"/>
    <property type="match status" value="1"/>
</dbReference>
<dbReference type="GO" id="GO:0009103">
    <property type="term" value="P:lipopolysaccharide biosynthetic process"/>
    <property type="evidence" value="ECO:0007669"/>
    <property type="project" value="TreeGrafter"/>
</dbReference>
<dbReference type="Pfam" id="PF00534">
    <property type="entry name" value="Glycos_transf_1"/>
    <property type="match status" value="1"/>
</dbReference>
<evidence type="ECO:0000259" key="2">
    <source>
        <dbReference type="Pfam" id="PF00534"/>
    </source>
</evidence>
<proteinExistence type="predicted"/>
<organism evidence="4 5">
    <name type="scientific">Candidatus Portnoybacteria bacterium RBG_19FT_COMBO_36_7</name>
    <dbReference type="NCBI Taxonomy" id="1801992"/>
    <lineage>
        <taxon>Bacteria</taxon>
        <taxon>Candidatus Portnoyibacteriota</taxon>
    </lineage>
</organism>
<dbReference type="Proteomes" id="UP000179099">
    <property type="component" value="Unassembled WGS sequence"/>
</dbReference>
<dbReference type="EMBL" id="MHMW01000003">
    <property type="protein sequence ID" value="OGZ34636.1"/>
    <property type="molecule type" value="Genomic_DNA"/>
</dbReference>
<reference evidence="4 5" key="1">
    <citation type="journal article" date="2016" name="Nat. Commun.">
        <title>Thousands of microbial genomes shed light on interconnected biogeochemical processes in an aquifer system.</title>
        <authorList>
            <person name="Anantharaman K."/>
            <person name="Brown C.T."/>
            <person name="Hug L.A."/>
            <person name="Sharon I."/>
            <person name="Castelle C.J."/>
            <person name="Probst A.J."/>
            <person name="Thomas B.C."/>
            <person name="Singh A."/>
            <person name="Wilkins M.J."/>
            <person name="Karaoz U."/>
            <person name="Brodie E.L."/>
            <person name="Williams K.H."/>
            <person name="Hubbard S.S."/>
            <person name="Banfield J.F."/>
        </authorList>
    </citation>
    <scope>NUCLEOTIDE SEQUENCE [LARGE SCALE GENOMIC DNA]</scope>
</reference>
<feature type="domain" description="Glycosyltransferase subfamily 4-like N-terminal" evidence="3">
    <location>
        <begin position="17"/>
        <end position="177"/>
    </location>
</feature>
<dbReference type="PANTHER" id="PTHR46401:SF2">
    <property type="entry name" value="GLYCOSYLTRANSFERASE WBBK-RELATED"/>
    <property type="match status" value="1"/>
</dbReference>
<comment type="caution">
    <text evidence="4">The sequence shown here is derived from an EMBL/GenBank/DDBJ whole genome shotgun (WGS) entry which is preliminary data.</text>
</comment>
<dbReference type="STRING" id="1801992.A2Y98_00010"/>
<dbReference type="GO" id="GO:0016757">
    <property type="term" value="F:glycosyltransferase activity"/>
    <property type="evidence" value="ECO:0007669"/>
    <property type="project" value="InterPro"/>
</dbReference>
<evidence type="ECO:0000256" key="1">
    <source>
        <dbReference type="ARBA" id="ARBA00022679"/>
    </source>
</evidence>
<accession>A0A1G2F986</accession>
<gene>
    <name evidence="4" type="ORF">A2Y98_00010</name>
</gene>
<keyword evidence="1" id="KW-0808">Transferase</keyword>
<name>A0A1G2F986_9BACT</name>
<sequence length="379" mass="43077">MLIGINAAAAIKQPRTGVEEYTYQVIKHLTMLPQAEEHHFLLYLPAVALAKAGLPFDFSLPKNFEIKKLSWCLPMWTQLRLASHLFFDKPDILFIPVHILPMVHPKNSVVTIHGLEYEYFPECYPLWFRNYLRLSTRYALKHARKIIAVSENTKMDLIKFYGADESKIAVVHHGVEMQNAKIPPKARLAKGGKNQKENAKSKIKKPYLLYIGRIEVKKNILGILEAYKILKEKYRIPHELVLAGAPGFGYDKIKFKIQDSKFKINELGFVSEDEKQQLLANADVFIFPSLYEGFGMPVLEAQTSGVPVVSSNGSSIPEVTGESSVLIDSTNHQQIAGAVHMLIDDKAFHDKLIELGFENIKRFSWEKCARETLQVLTEK</sequence>
<evidence type="ECO:0008006" key="6">
    <source>
        <dbReference type="Google" id="ProtNLM"/>
    </source>
</evidence>
<dbReference type="CDD" id="cd03809">
    <property type="entry name" value="GT4_MtfB-like"/>
    <property type="match status" value="1"/>
</dbReference>
<feature type="domain" description="Glycosyl transferase family 1" evidence="2">
    <location>
        <begin position="196"/>
        <end position="354"/>
    </location>
</feature>
<dbReference type="Gene3D" id="3.40.50.2000">
    <property type="entry name" value="Glycogen Phosphorylase B"/>
    <property type="match status" value="2"/>
</dbReference>